<evidence type="ECO:0000313" key="3">
    <source>
        <dbReference type="WBParaSite" id="L893_g19771.t1"/>
    </source>
</evidence>
<reference evidence="3" key="1">
    <citation type="submission" date="2016-11" db="UniProtKB">
        <authorList>
            <consortium name="WormBaseParasite"/>
        </authorList>
    </citation>
    <scope>IDENTIFICATION</scope>
</reference>
<dbReference type="WBParaSite" id="L893_g19771.t1">
    <property type="protein sequence ID" value="L893_g19771.t1"/>
    <property type="gene ID" value="L893_g19771"/>
</dbReference>
<feature type="region of interest" description="Disordered" evidence="1">
    <location>
        <begin position="111"/>
        <end position="250"/>
    </location>
</feature>
<proteinExistence type="predicted"/>
<feature type="region of interest" description="Disordered" evidence="1">
    <location>
        <begin position="48"/>
        <end position="81"/>
    </location>
</feature>
<dbReference type="Proteomes" id="UP000095287">
    <property type="component" value="Unplaced"/>
</dbReference>
<sequence>MRSEQFTSVDAGVLALAALVAVSTVAISSCSKKRKTIVSPSDPVVATNQAVPSTKLAEEGPQELRTAPSESPPVPGRLTDTQMKNIVAAETKAAKEGQLKKILEAEIKAAKEAEEKRKRKGCPEDNVEKKKDDMNTVDVKKKDDIKEYDNIKNEENKEDKKEETKEKIKDGNNDEKAEEKKSEKKASRLDEKKKDKKEEKNEEKKDEKREEKKDEKKVERKCEKKDHSKEEIKEEKKEERTDKKEEKAKEYEKITLNPKTINIKTVVPKNVYTAALQPETKISHYVEPGRVP</sequence>
<organism evidence="2 3">
    <name type="scientific">Steinernema glaseri</name>
    <dbReference type="NCBI Taxonomy" id="37863"/>
    <lineage>
        <taxon>Eukaryota</taxon>
        <taxon>Metazoa</taxon>
        <taxon>Ecdysozoa</taxon>
        <taxon>Nematoda</taxon>
        <taxon>Chromadorea</taxon>
        <taxon>Rhabditida</taxon>
        <taxon>Tylenchina</taxon>
        <taxon>Panagrolaimomorpha</taxon>
        <taxon>Strongyloidoidea</taxon>
        <taxon>Steinernematidae</taxon>
        <taxon>Steinernema</taxon>
    </lineage>
</organism>
<dbReference type="PROSITE" id="PS51257">
    <property type="entry name" value="PROKAR_LIPOPROTEIN"/>
    <property type="match status" value="1"/>
</dbReference>
<evidence type="ECO:0000256" key="1">
    <source>
        <dbReference type="SAM" id="MobiDB-lite"/>
    </source>
</evidence>
<name>A0A1I7YU52_9BILA</name>
<accession>A0A1I7YU52</accession>
<evidence type="ECO:0000313" key="2">
    <source>
        <dbReference type="Proteomes" id="UP000095287"/>
    </source>
</evidence>
<protein>
    <submittedName>
        <fullName evidence="3">Uncharacterized protein</fullName>
    </submittedName>
</protein>
<dbReference type="AlphaFoldDB" id="A0A1I7YU52"/>
<keyword evidence="2" id="KW-1185">Reference proteome</keyword>